<evidence type="ECO:0000259" key="8">
    <source>
        <dbReference type="SMART" id="SM00858"/>
    </source>
</evidence>
<comment type="caution">
    <text evidence="9">The sequence shown here is derived from an EMBL/GenBank/DDBJ whole genome shotgun (WGS) entry which is preliminary data.</text>
</comment>
<dbReference type="Pfam" id="PF13144">
    <property type="entry name" value="ChapFlgA"/>
    <property type="match status" value="1"/>
</dbReference>
<dbReference type="InterPro" id="IPR017585">
    <property type="entry name" value="SAF_FlgA"/>
</dbReference>
<proteinExistence type="inferred from homology"/>
<evidence type="ECO:0000256" key="2">
    <source>
        <dbReference type="ARBA" id="ARBA00010474"/>
    </source>
</evidence>
<dbReference type="Gene3D" id="3.90.1210.10">
    <property type="entry name" value="Antifreeze-like/N-acetylneuraminic acid synthase C-terminal domain"/>
    <property type="match status" value="1"/>
</dbReference>
<evidence type="ECO:0000256" key="3">
    <source>
        <dbReference type="ARBA" id="ARBA00014754"/>
    </source>
</evidence>
<accession>A0ABQ0JGV2</accession>
<organism evidence="9 10">
    <name type="scientific">Vibrio variabilis</name>
    <dbReference type="NCBI Taxonomy" id="990271"/>
    <lineage>
        <taxon>Bacteria</taxon>
        <taxon>Pseudomonadati</taxon>
        <taxon>Pseudomonadota</taxon>
        <taxon>Gammaproteobacteria</taxon>
        <taxon>Vibrionales</taxon>
        <taxon>Vibrionaceae</taxon>
        <taxon>Vibrio</taxon>
    </lineage>
</organism>
<keyword evidence="5 7" id="KW-0574">Periplasm</keyword>
<keyword evidence="7" id="KW-1005">Bacterial flagellum biogenesis</keyword>
<keyword evidence="9" id="KW-0282">Flagellum</keyword>
<dbReference type="Proteomes" id="UP000029223">
    <property type="component" value="Unassembled WGS sequence"/>
</dbReference>
<dbReference type="InterPro" id="IPR013974">
    <property type="entry name" value="SAF"/>
</dbReference>
<evidence type="ECO:0000256" key="7">
    <source>
        <dbReference type="RuleBase" id="RU362063"/>
    </source>
</evidence>
<evidence type="ECO:0000256" key="6">
    <source>
        <dbReference type="ARBA" id="ARBA00025643"/>
    </source>
</evidence>
<dbReference type="CDD" id="cd11614">
    <property type="entry name" value="SAF_CpaB_FlgA_like"/>
    <property type="match status" value="1"/>
</dbReference>
<dbReference type="SMART" id="SM00858">
    <property type="entry name" value="SAF"/>
    <property type="match status" value="1"/>
</dbReference>
<evidence type="ECO:0000313" key="10">
    <source>
        <dbReference type="Proteomes" id="UP000029223"/>
    </source>
</evidence>
<reference evidence="10" key="1">
    <citation type="submission" date="2014-09" db="EMBL/GenBank/DDBJ databases">
        <title>Vibrio variabilis JCM 19239. (C206) whole genome shotgun sequence.</title>
        <authorList>
            <person name="Sawabe T."/>
            <person name="Meirelles P."/>
            <person name="Nakanishi M."/>
            <person name="Sayaka M."/>
            <person name="Hattori M."/>
            <person name="Ohkuma M."/>
        </authorList>
    </citation>
    <scope>NUCLEOTIDE SEQUENCE [LARGE SCALE GENOMIC DNA]</scope>
    <source>
        <strain evidence="10">JCM 19239</strain>
    </source>
</reference>
<keyword evidence="10" id="KW-1185">Reference proteome</keyword>
<gene>
    <name evidence="9" type="ORF">JCM19239_2477</name>
</gene>
<evidence type="ECO:0000256" key="5">
    <source>
        <dbReference type="ARBA" id="ARBA00022764"/>
    </source>
</evidence>
<evidence type="ECO:0000256" key="4">
    <source>
        <dbReference type="ARBA" id="ARBA00022729"/>
    </source>
</evidence>
<dbReference type="InterPro" id="IPR039246">
    <property type="entry name" value="Flagellar_FlgA"/>
</dbReference>
<dbReference type="PANTHER" id="PTHR36307:SF1">
    <property type="entry name" value="FLAGELLA BASAL BODY P-RING FORMATION PROTEIN FLGA"/>
    <property type="match status" value="1"/>
</dbReference>
<keyword evidence="4" id="KW-0732">Signal</keyword>
<dbReference type="NCBIfam" id="TIGR03170">
    <property type="entry name" value="flgA_cterm"/>
    <property type="match status" value="1"/>
</dbReference>
<dbReference type="PANTHER" id="PTHR36307">
    <property type="entry name" value="FLAGELLA BASAL BODY P-RING FORMATION PROTEIN FLGA"/>
    <property type="match status" value="1"/>
</dbReference>
<dbReference type="Gene3D" id="2.30.30.760">
    <property type="match status" value="1"/>
</dbReference>
<keyword evidence="9" id="KW-0966">Cell projection</keyword>
<evidence type="ECO:0000313" key="9">
    <source>
        <dbReference type="EMBL" id="GAL27515.1"/>
    </source>
</evidence>
<sequence length="220" mass="24686">MLAVFSSGSAYADTTKQELTQRITKKIATAMDSRYPHPYELEVKMRFSKALHYVELCPIEPSISVNKQITLGTLKWFVRCPPLGWKLSATSTSSLTIKVATASKAMKKGYRLQPGDVRFEKVTLKKADSVFFDLTHLVGSKLRRTVRVGDVLTAKRFYLDYDVEKGQPVSLFYHSKTFSLETQGTALESGLIGDAIQVRNNDSQKLLRGVVVGQDLIRVY</sequence>
<feature type="domain" description="SAF" evidence="8">
    <location>
        <begin position="97"/>
        <end position="158"/>
    </location>
</feature>
<keyword evidence="9" id="KW-0969">Cilium</keyword>
<comment type="function">
    <text evidence="6 7">Involved in the assembly process of the P-ring formation. It may associate with FlgF on the rod constituting a structure essential for the P-ring assembly or may act as a modulator protein for the P-ring assembly.</text>
</comment>
<protein>
    <recommendedName>
        <fullName evidence="3 7">Flagella basal body P-ring formation protein FlgA</fullName>
    </recommendedName>
</protein>
<reference evidence="10" key="2">
    <citation type="submission" date="2014-09" db="EMBL/GenBank/DDBJ databases">
        <authorList>
            <consortium name="NBRP consortium"/>
            <person name="Sawabe T."/>
            <person name="Meirelles P."/>
            <person name="Nakanishi M."/>
            <person name="Sayaka M."/>
            <person name="Hattori M."/>
            <person name="Ohkuma M."/>
        </authorList>
    </citation>
    <scope>NUCLEOTIDE SEQUENCE [LARGE SCALE GENOMIC DNA]</scope>
    <source>
        <strain evidence="10">JCM 19239</strain>
    </source>
</reference>
<dbReference type="EMBL" id="BBMS01000030">
    <property type="protein sequence ID" value="GAL27515.1"/>
    <property type="molecule type" value="Genomic_DNA"/>
</dbReference>
<comment type="similarity">
    <text evidence="2 7">Belongs to the FlgA family.</text>
</comment>
<name>A0ABQ0JGV2_9VIBR</name>
<evidence type="ECO:0000256" key="1">
    <source>
        <dbReference type="ARBA" id="ARBA00004418"/>
    </source>
</evidence>
<comment type="subcellular location">
    <subcellularLocation>
        <location evidence="1 7">Periplasm</location>
    </subcellularLocation>
</comment>